<keyword evidence="5" id="KW-1185">Reference proteome</keyword>
<evidence type="ECO:0000313" key="4">
    <source>
        <dbReference type="EMBL" id="OMJ83922.1"/>
    </source>
</evidence>
<name>A0A1R2C4H4_9CILI</name>
<dbReference type="PANTHER" id="PTHR43272:SF33">
    <property type="entry name" value="AMP-BINDING DOMAIN-CONTAINING PROTEIN-RELATED"/>
    <property type="match status" value="1"/>
</dbReference>
<organism evidence="4 5">
    <name type="scientific">Stentor coeruleus</name>
    <dbReference type="NCBI Taxonomy" id="5963"/>
    <lineage>
        <taxon>Eukaryota</taxon>
        <taxon>Sar</taxon>
        <taxon>Alveolata</taxon>
        <taxon>Ciliophora</taxon>
        <taxon>Postciliodesmatophora</taxon>
        <taxon>Heterotrichea</taxon>
        <taxon>Heterotrichida</taxon>
        <taxon>Stentoridae</taxon>
        <taxon>Stentor</taxon>
    </lineage>
</organism>
<keyword evidence="2" id="KW-0067">ATP-binding</keyword>
<gene>
    <name evidence="4" type="ORF">SteCoe_15082</name>
</gene>
<accession>A0A1R2C4H4</accession>
<comment type="caution">
    <text evidence="4">The sequence shown here is derived from an EMBL/GenBank/DDBJ whole genome shotgun (WGS) entry which is preliminary data.</text>
</comment>
<dbReference type="AlphaFoldDB" id="A0A1R2C4H4"/>
<evidence type="ECO:0000259" key="3">
    <source>
        <dbReference type="Pfam" id="PF00501"/>
    </source>
</evidence>
<dbReference type="PANTHER" id="PTHR43272">
    <property type="entry name" value="LONG-CHAIN-FATTY-ACID--COA LIGASE"/>
    <property type="match status" value="1"/>
</dbReference>
<dbReference type="Pfam" id="PF00501">
    <property type="entry name" value="AMP-binding"/>
    <property type="match status" value="1"/>
</dbReference>
<keyword evidence="1" id="KW-0547">Nucleotide-binding</keyword>
<dbReference type="OrthoDB" id="6509636at2759"/>
<feature type="domain" description="AMP-dependent synthetase/ligase" evidence="3">
    <location>
        <begin position="2"/>
        <end position="357"/>
    </location>
</feature>
<dbReference type="GO" id="GO:0004467">
    <property type="term" value="F:long-chain fatty acid-CoA ligase activity"/>
    <property type="evidence" value="ECO:0007669"/>
    <property type="project" value="TreeGrafter"/>
</dbReference>
<evidence type="ECO:0000313" key="5">
    <source>
        <dbReference type="Proteomes" id="UP000187209"/>
    </source>
</evidence>
<dbReference type="Proteomes" id="UP000187209">
    <property type="component" value="Unassembled WGS sequence"/>
</dbReference>
<sequence length="533" mass="61343">MGIMANPRQEWFYTDLACMGLGIAPVGLTECDQEIILLEKIRSLDMKNVSVDRKGLMKIFSLAEMLGESPIEKVLFFDDITPDEISRAHNFNIQIFRFKDFSVLPLSSNLIEINPKNICLFAFTTGVTGPFKAVKITHEQYMSSFTSIIFENPPVSNDDVYALYTNLSLYGERILNYMLTIYGVRIGFSKDLKEDLMVMKPTLMLVIPRVLDFLTDGIKFEISKRTGLAESLFKKCYQNSLMKMEKGKPYKKGFWNNIAFREIRESFGGKLRYLLTGSLPSNIDTMKFISICLGCGIYEAYGLIEAGYSNIYSLSTFSGCLGGPAPGWEAKLVFTPDILLEDISKDMYGELWLRHEIPSSSYITQSTSDNDNWIHTGDLFMLTNERFGFCFIERIQYVMHTKCGFAVCPQKLENIYRQNPYVAQMIVYTDKRINGLVCIIVVDERTLHKKCTSMVKIEEIRNNHIIKQNIIDGFNELARDKRLKIYEYVLDLYIEIDPWTTSELISECLKIKRYALLDKYNDCLQDMISRLNK</sequence>
<dbReference type="GO" id="GO:0005524">
    <property type="term" value="F:ATP binding"/>
    <property type="evidence" value="ECO:0007669"/>
    <property type="project" value="UniProtKB-KW"/>
</dbReference>
<reference evidence="4 5" key="1">
    <citation type="submission" date="2016-11" db="EMBL/GenBank/DDBJ databases">
        <title>The macronuclear genome of Stentor coeruleus: a giant cell with tiny introns.</title>
        <authorList>
            <person name="Slabodnick M."/>
            <person name="Ruby J.G."/>
            <person name="Reiff S.B."/>
            <person name="Swart E.C."/>
            <person name="Gosai S."/>
            <person name="Prabakaran S."/>
            <person name="Witkowska E."/>
            <person name="Larue G.E."/>
            <person name="Fisher S."/>
            <person name="Freeman R.M."/>
            <person name="Gunawardena J."/>
            <person name="Chu W."/>
            <person name="Stover N.A."/>
            <person name="Gregory B.D."/>
            <person name="Nowacki M."/>
            <person name="Derisi J."/>
            <person name="Roy S.W."/>
            <person name="Marshall W.F."/>
            <person name="Sood P."/>
        </authorList>
    </citation>
    <scope>NUCLEOTIDE SEQUENCE [LARGE SCALE GENOMIC DNA]</scope>
    <source>
        <strain evidence="4">WM001</strain>
    </source>
</reference>
<dbReference type="GO" id="GO:0005783">
    <property type="term" value="C:endoplasmic reticulum"/>
    <property type="evidence" value="ECO:0007669"/>
    <property type="project" value="TreeGrafter"/>
</dbReference>
<dbReference type="InterPro" id="IPR000873">
    <property type="entry name" value="AMP-dep_synth/lig_dom"/>
</dbReference>
<proteinExistence type="predicted"/>
<evidence type="ECO:0000256" key="1">
    <source>
        <dbReference type="ARBA" id="ARBA00022741"/>
    </source>
</evidence>
<evidence type="ECO:0000256" key="2">
    <source>
        <dbReference type="ARBA" id="ARBA00022840"/>
    </source>
</evidence>
<dbReference type="Gene3D" id="3.40.50.12780">
    <property type="entry name" value="N-terminal domain of ligase-like"/>
    <property type="match status" value="1"/>
</dbReference>
<dbReference type="EMBL" id="MPUH01000287">
    <property type="protein sequence ID" value="OMJ83922.1"/>
    <property type="molecule type" value="Genomic_DNA"/>
</dbReference>
<dbReference type="SUPFAM" id="SSF56801">
    <property type="entry name" value="Acetyl-CoA synthetase-like"/>
    <property type="match status" value="1"/>
</dbReference>
<dbReference type="GO" id="GO:0016020">
    <property type="term" value="C:membrane"/>
    <property type="evidence" value="ECO:0007669"/>
    <property type="project" value="TreeGrafter"/>
</dbReference>
<dbReference type="InterPro" id="IPR042099">
    <property type="entry name" value="ANL_N_sf"/>
</dbReference>
<protein>
    <recommendedName>
        <fullName evidence="3">AMP-dependent synthetase/ligase domain-containing protein</fullName>
    </recommendedName>
</protein>